<dbReference type="InterPro" id="IPR050849">
    <property type="entry name" value="HAD-like_hydrolase_phosphatase"/>
</dbReference>
<dbReference type="SUPFAM" id="SSF56784">
    <property type="entry name" value="HAD-like"/>
    <property type="match status" value="1"/>
</dbReference>
<evidence type="ECO:0000313" key="1">
    <source>
        <dbReference type="EMBL" id="KAG1307860.1"/>
    </source>
</evidence>
<dbReference type="AlphaFoldDB" id="A0A9P6X8L6"/>
<name>A0A9P6X8L6_RHIOR</name>
<sequence length="185" mass="21397">MWNNVHISWEEAWRDHLDHCKIDPGFPSFNDYCLENNFPVTVLSSGLYPLLEKIMFNFLGEKSKNIKIICNNAVIKDRTWKIVWRDDSVYGNDKSKTLIEAREAAPKDTIFIFCGDGVSDISAARHADVLFARKGRDLEIYCQRENIPFIPFDTFEEIEQVTRNLVEGKSIVERSETGFCKIIDV</sequence>
<dbReference type="PANTHER" id="PTHR28181:SF2">
    <property type="entry name" value="PHOSPHORIC MONOESTER HYDROLASE"/>
    <property type="match status" value="1"/>
</dbReference>
<dbReference type="InterPro" id="IPR036412">
    <property type="entry name" value="HAD-like_sf"/>
</dbReference>
<gene>
    <name evidence="1" type="ORF">G6F64_006482</name>
</gene>
<dbReference type="InterPro" id="IPR023214">
    <property type="entry name" value="HAD_sf"/>
</dbReference>
<dbReference type="PANTHER" id="PTHR28181">
    <property type="entry name" value="UPF0655 PROTEIN YCR015C"/>
    <property type="match status" value="1"/>
</dbReference>
<dbReference type="Proteomes" id="UP000716291">
    <property type="component" value="Unassembled WGS sequence"/>
</dbReference>
<dbReference type="EMBL" id="JAANQT010000870">
    <property type="protein sequence ID" value="KAG1307860.1"/>
    <property type="molecule type" value="Genomic_DNA"/>
</dbReference>
<evidence type="ECO:0008006" key="3">
    <source>
        <dbReference type="Google" id="ProtNLM"/>
    </source>
</evidence>
<comment type="caution">
    <text evidence="1">The sequence shown here is derived from an EMBL/GenBank/DDBJ whole genome shotgun (WGS) entry which is preliminary data.</text>
</comment>
<evidence type="ECO:0000313" key="2">
    <source>
        <dbReference type="Proteomes" id="UP000716291"/>
    </source>
</evidence>
<reference evidence="1" key="1">
    <citation type="journal article" date="2020" name="Microb. Genom.">
        <title>Genetic diversity of clinical and environmental Mucorales isolates obtained from an investigation of mucormycosis cases among solid organ transplant recipients.</title>
        <authorList>
            <person name="Nguyen M.H."/>
            <person name="Kaul D."/>
            <person name="Muto C."/>
            <person name="Cheng S.J."/>
            <person name="Richter R.A."/>
            <person name="Bruno V.M."/>
            <person name="Liu G."/>
            <person name="Beyhan S."/>
            <person name="Sundermann A.J."/>
            <person name="Mounaud S."/>
            <person name="Pasculle A.W."/>
            <person name="Nierman W.C."/>
            <person name="Driscoll E."/>
            <person name="Cumbie R."/>
            <person name="Clancy C.J."/>
            <person name="Dupont C.L."/>
        </authorList>
    </citation>
    <scope>NUCLEOTIDE SEQUENCE</scope>
    <source>
        <strain evidence="1">GL11</strain>
    </source>
</reference>
<dbReference type="Gene3D" id="3.40.50.1000">
    <property type="entry name" value="HAD superfamily/HAD-like"/>
    <property type="match status" value="1"/>
</dbReference>
<protein>
    <recommendedName>
        <fullName evidence="3">2,3-diketo-5-methylthio-1-phosphopentane phosphatase</fullName>
    </recommendedName>
</protein>
<dbReference type="Pfam" id="PF12710">
    <property type="entry name" value="HAD"/>
    <property type="match status" value="1"/>
</dbReference>
<organism evidence="1 2">
    <name type="scientific">Rhizopus oryzae</name>
    <name type="common">Mucormycosis agent</name>
    <name type="synonym">Rhizopus arrhizus var. delemar</name>
    <dbReference type="NCBI Taxonomy" id="64495"/>
    <lineage>
        <taxon>Eukaryota</taxon>
        <taxon>Fungi</taxon>
        <taxon>Fungi incertae sedis</taxon>
        <taxon>Mucoromycota</taxon>
        <taxon>Mucoromycotina</taxon>
        <taxon>Mucoromycetes</taxon>
        <taxon>Mucorales</taxon>
        <taxon>Mucorineae</taxon>
        <taxon>Rhizopodaceae</taxon>
        <taxon>Rhizopus</taxon>
    </lineage>
</organism>
<accession>A0A9P6X8L6</accession>
<proteinExistence type="predicted"/>
<keyword evidence="2" id="KW-1185">Reference proteome</keyword>